<evidence type="ECO:0000313" key="3">
    <source>
        <dbReference type="Proteomes" id="UP000035721"/>
    </source>
</evidence>
<keyword evidence="3" id="KW-1185">Reference proteome</keyword>
<feature type="compositionally biased region" description="Acidic residues" evidence="1">
    <location>
        <begin position="9"/>
        <end position="34"/>
    </location>
</feature>
<organism evidence="2 3">
    <name type="scientific">Nostocoides japonicum T1-X7</name>
    <dbReference type="NCBI Taxonomy" id="1194083"/>
    <lineage>
        <taxon>Bacteria</taxon>
        <taxon>Bacillati</taxon>
        <taxon>Actinomycetota</taxon>
        <taxon>Actinomycetes</taxon>
        <taxon>Micrococcales</taxon>
        <taxon>Intrasporangiaceae</taxon>
        <taxon>Nostocoides</taxon>
    </lineage>
</organism>
<evidence type="ECO:0000313" key="2">
    <source>
        <dbReference type="EMBL" id="CCH76811.1"/>
    </source>
</evidence>
<sequence length="72" mass="8080">MSMLRDDLPPEDVQEQNEPLEPDDEVPAEGEPLPEEPIRVADVEADEADWVEQSIALPGDDDYPYAEEDEQG</sequence>
<dbReference type="AlphaFoldDB" id="A0A077LTV3"/>
<protein>
    <submittedName>
        <fullName evidence="2">Uncharacterized protein</fullName>
    </submittedName>
</protein>
<evidence type="ECO:0000256" key="1">
    <source>
        <dbReference type="SAM" id="MobiDB-lite"/>
    </source>
</evidence>
<reference evidence="2 3" key="1">
    <citation type="journal article" date="2013" name="ISME J.">
        <title>A metabolic model for members of the genus Tetrasphaera involved in enhanced biological phosphorus removal.</title>
        <authorList>
            <person name="Kristiansen R."/>
            <person name="Nguyen H.T.T."/>
            <person name="Saunders A.M."/>
            <person name="Nielsen J.L."/>
            <person name="Wimmer R."/>
            <person name="Le V.Q."/>
            <person name="McIlroy S.J."/>
            <person name="Petrovski S."/>
            <person name="Seviour R.J."/>
            <person name="Calteau A."/>
            <person name="Nielsen K.L."/>
            <person name="Nielsen P.H."/>
        </authorList>
    </citation>
    <scope>NUCLEOTIDE SEQUENCE [LARGE SCALE GENOMIC DNA]</scope>
    <source>
        <strain evidence="2 3">T1-X7</strain>
    </source>
</reference>
<name>A0A077LTV3_9MICO</name>
<proteinExistence type="predicted"/>
<feature type="region of interest" description="Disordered" evidence="1">
    <location>
        <begin position="1"/>
        <end position="45"/>
    </location>
</feature>
<comment type="caution">
    <text evidence="2">The sequence shown here is derived from an EMBL/GenBank/DDBJ whole genome shotgun (WGS) entry which is preliminary data.</text>
</comment>
<dbReference type="EMBL" id="CAJB01000056">
    <property type="protein sequence ID" value="CCH76811.1"/>
    <property type="molecule type" value="Genomic_DNA"/>
</dbReference>
<dbReference type="RefSeq" id="WP_048553666.1">
    <property type="nucleotide sequence ID" value="NZ_HF570958.1"/>
</dbReference>
<gene>
    <name evidence="2" type="ORF">BN12_1490006</name>
</gene>
<accession>A0A077LTV3</accession>
<dbReference type="Proteomes" id="UP000035721">
    <property type="component" value="Unassembled WGS sequence"/>
</dbReference>